<keyword evidence="2" id="KW-0805">Transcription regulation</keyword>
<keyword evidence="3" id="KW-0238">DNA-binding</keyword>
<keyword evidence="4" id="KW-0804">Transcription</keyword>
<dbReference type="SUPFAM" id="SSF53850">
    <property type="entry name" value="Periplasmic binding protein-like II"/>
    <property type="match status" value="1"/>
</dbReference>
<gene>
    <name evidence="7" type="ORF">GCM10019016_029380</name>
</gene>
<dbReference type="Proteomes" id="UP001501455">
    <property type="component" value="Unassembled WGS sequence"/>
</dbReference>
<evidence type="ECO:0000313" key="7">
    <source>
        <dbReference type="EMBL" id="GAA3495837.1"/>
    </source>
</evidence>
<dbReference type="PANTHER" id="PTHR30346">
    <property type="entry name" value="TRANSCRIPTIONAL DUAL REGULATOR HCAR-RELATED"/>
    <property type="match status" value="1"/>
</dbReference>
<evidence type="ECO:0000256" key="1">
    <source>
        <dbReference type="ARBA" id="ARBA00009437"/>
    </source>
</evidence>
<dbReference type="Gene3D" id="3.40.190.10">
    <property type="entry name" value="Periplasmic binding protein-like II"/>
    <property type="match status" value="2"/>
</dbReference>
<dbReference type="PANTHER" id="PTHR30346:SF29">
    <property type="entry name" value="LYSR SUBSTRATE-BINDING"/>
    <property type="match status" value="1"/>
</dbReference>
<dbReference type="EMBL" id="BAAAXF010000021">
    <property type="protein sequence ID" value="GAA3495837.1"/>
    <property type="molecule type" value="Genomic_DNA"/>
</dbReference>
<evidence type="ECO:0000256" key="3">
    <source>
        <dbReference type="ARBA" id="ARBA00023125"/>
    </source>
</evidence>
<reference evidence="8" key="1">
    <citation type="journal article" date="2019" name="Int. J. Syst. Evol. Microbiol.">
        <title>The Global Catalogue of Microorganisms (GCM) 10K type strain sequencing project: providing services to taxonomists for standard genome sequencing and annotation.</title>
        <authorList>
            <consortium name="The Broad Institute Genomics Platform"/>
            <consortium name="The Broad Institute Genome Sequencing Center for Infectious Disease"/>
            <person name="Wu L."/>
            <person name="Ma J."/>
        </authorList>
    </citation>
    <scope>NUCLEOTIDE SEQUENCE [LARGE SCALE GENOMIC DNA]</scope>
    <source>
        <strain evidence="8">JCM 4816</strain>
    </source>
</reference>
<dbReference type="Gene3D" id="1.10.10.10">
    <property type="entry name" value="Winged helix-like DNA-binding domain superfamily/Winged helix DNA-binding domain"/>
    <property type="match status" value="1"/>
</dbReference>
<proteinExistence type="inferred from homology"/>
<feature type="region of interest" description="Disordered" evidence="5">
    <location>
        <begin position="324"/>
        <end position="354"/>
    </location>
</feature>
<protein>
    <recommendedName>
        <fullName evidence="6">HTH lysR-type domain-containing protein</fullName>
    </recommendedName>
</protein>
<dbReference type="Pfam" id="PF03466">
    <property type="entry name" value="LysR_substrate"/>
    <property type="match status" value="1"/>
</dbReference>
<dbReference type="PROSITE" id="PS50931">
    <property type="entry name" value="HTH_LYSR"/>
    <property type="match status" value="1"/>
</dbReference>
<dbReference type="InterPro" id="IPR036388">
    <property type="entry name" value="WH-like_DNA-bd_sf"/>
</dbReference>
<organism evidence="7 8">
    <name type="scientific">Streptomyces prasinosporus</name>
    <dbReference type="NCBI Taxonomy" id="68256"/>
    <lineage>
        <taxon>Bacteria</taxon>
        <taxon>Bacillati</taxon>
        <taxon>Actinomycetota</taxon>
        <taxon>Actinomycetes</taxon>
        <taxon>Kitasatosporales</taxon>
        <taxon>Streptomycetaceae</taxon>
        <taxon>Streptomyces</taxon>
        <taxon>Streptomyces albogriseolus group</taxon>
    </lineage>
</organism>
<sequence>MIDVQRLRVLRAVAEHGSFNRAATALRLTASAVSQHVAALERSLGARVVTRSTRGVTLTRAGRIMVGAAESVAAELAHAQRQITRLGTGRTLLTVATFTSGGRSLLPGALSRLTAVHPGIVLHIREGEPEDVLPLVRRGAVDLALAYHFDGPVPAGPGPGLEWTPLLEDPLYVVLPQGHRLAGRGALDLTELATEPWVLGCLKTEAYLRRYAERAGFDPEVRGTTTDYFFARSLVAAGTGISLIPSIALTPEIAGLRTLPIKPPGPVRHIGVAAAGRDDQPHVSALIHALREQAGQRRGDADAAAGGHGRRAVLELCGGTAELTRDPSSGGWRWTGEGADGTRGASDGDTPYATKEEAAAHAGAFLGEHATGRS</sequence>
<dbReference type="InterPro" id="IPR000847">
    <property type="entry name" value="LysR_HTH_N"/>
</dbReference>
<dbReference type="InterPro" id="IPR036390">
    <property type="entry name" value="WH_DNA-bd_sf"/>
</dbReference>
<dbReference type="InterPro" id="IPR005119">
    <property type="entry name" value="LysR_subst-bd"/>
</dbReference>
<name>A0ABP6TMX3_9ACTN</name>
<comment type="caution">
    <text evidence="7">The sequence shown here is derived from an EMBL/GenBank/DDBJ whole genome shotgun (WGS) entry which is preliminary data.</text>
</comment>
<dbReference type="SUPFAM" id="SSF46785">
    <property type="entry name" value="Winged helix' DNA-binding domain"/>
    <property type="match status" value="1"/>
</dbReference>
<evidence type="ECO:0000256" key="5">
    <source>
        <dbReference type="SAM" id="MobiDB-lite"/>
    </source>
</evidence>
<evidence type="ECO:0000259" key="6">
    <source>
        <dbReference type="PROSITE" id="PS50931"/>
    </source>
</evidence>
<dbReference type="CDD" id="cd08423">
    <property type="entry name" value="PBP2_LTTR_like_6"/>
    <property type="match status" value="1"/>
</dbReference>
<evidence type="ECO:0000256" key="2">
    <source>
        <dbReference type="ARBA" id="ARBA00023015"/>
    </source>
</evidence>
<feature type="domain" description="HTH lysR-type" evidence="6">
    <location>
        <begin position="2"/>
        <end position="59"/>
    </location>
</feature>
<evidence type="ECO:0000256" key="4">
    <source>
        <dbReference type="ARBA" id="ARBA00023163"/>
    </source>
</evidence>
<accession>A0ABP6TMX3</accession>
<keyword evidence="8" id="KW-1185">Reference proteome</keyword>
<dbReference type="Pfam" id="PF00126">
    <property type="entry name" value="HTH_1"/>
    <property type="match status" value="1"/>
</dbReference>
<evidence type="ECO:0000313" key="8">
    <source>
        <dbReference type="Proteomes" id="UP001501455"/>
    </source>
</evidence>
<comment type="similarity">
    <text evidence="1">Belongs to the LysR transcriptional regulatory family.</text>
</comment>